<gene>
    <name evidence="2" type="ORF">BSAL_93105</name>
</gene>
<feature type="compositionally biased region" description="Polar residues" evidence="1">
    <location>
        <begin position="355"/>
        <end position="365"/>
    </location>
</feature>
<feature type="region of interest" description="Disordered" evidence="1">
    <location>
        <begin position="83"/>
        <end position="200"/>
    </location>
</feature>
<dbReference type="InterPro" id="IPR012677">
    <property type="entry name" value="Nucleotide-bd_a/b_plait_sf"/>
</dbReference>
<evidence type="ECO:0000313" key="2">
    <source>
        <dbReference type="EMBL" id="CUG86433.1"/>
    </source>
</evidence>
<evidence type="ECO:0000256" key="1">
    <source>
        <dbReference type="SAM" id="MobiDB-lite"/>
    </source>
</evidence>
<name>A0A0S4J4U5_BODSA</name>
<keyword evidence="3" id="KW-1185">Reference proteome</keyword>
<dbReference type="AlphaFoldDB" id="A0A0S4J4U5"/>
<dbReference type="EMBL" id="CYKH01001302">
    <property type="protein sequence ID" value="CUG86433.1"/>
    <property type="molecule type" value="Genomic_DNA"/>
</dbReference>
<dbReference type="Gene3D" id="3.30.70.330">
    <property type="match status" value="1"/>
</dbReference>
<feature type="compositionally biased region" description="Basic and acidic residues" evidence="1">
    <location>
        <begin position="169"/>
        <end position="183"/>
    </location>
</feature>
<dbReference type="GO" id="GO:0003676">
    <property type="term" value="F:nucleic acid binding"/>
    <property type="evidence" value="ECO:0007669"/>
    <property type="project" value="InterPro"/>
</dbReference>
<dbReference type="InterPro" id="IPR035979">
    <property type="entry name" value="RBD_domain_sf"/>
</dbReference>
<sequence length="619" mass="65201">MSCACIFLQFREGVTPTRKFVHKMSTSRLAYSLSATTTATTAWATLMRRWPLHKHCDLNTSLLTASLSQRRYYISITAVSRANASSSRGGGTGIPGEPRKSSTRLTKRSAASSPITSTTSTTKTALQDDQTAAAAAASAPPSSSQSVATTAEITEEGASAPPHQTMSVSKEDRQQKVNKKESEVINTSSLDSSDPRATPTATTIDQLRTALVHLTRRTTSLATDIGDLRHLVTEANTSSRVAAMTSTTSQNAIDDLNVTIQRLEGLLEQCERSASQSALRWERLDVSSGTGSNLTHSAALADAAGSVVPTSSSSATTSSASSNAVSHLAATLHASRNADDNIPPPPLASPQQPLRSTNDESSTVTRAVHHVGGVEDSRQPNAATQRTTEDNRPNVTTQYLLSRIEMLSSTVASLVQQQQRFGHQQMATSALPPPSAGAEPGPPLQLAPSSVVAISATLCPTTNLLTVAGSQVVVSNIPAVVSASAIRTWCYAVGPVLSIIVLPQSRKNRTLQQHRASTTTGSSSPQASGTDVKSMLVTFATVEDANRAVQRLHGYAWAGSSLQSPPPQQQGHGDKTFFNRQHFVLSVELFQQHDAAAAAALALIPISLTTTTAAAATLQ</sequence>
<feature type="compositionally biased region" description="Low complexity" evidence="1">
    <location>
        <begin position="109"/>
        <end position="151"/>
    </location>
</feature>
<dbReference type="Proteomes" id="UP000051952">
    <property type="component" value="Unassembled WGS sequence"/>
</dbReference>
<dbReference type="SUPFAM" id="SSF54928">
    <property type="entry name" value="RNA-binding domain, RBD"/>
    <property type="match status" value="1"/>
</dbReference>
<reference evidence="3" key="1">
    <citation type="submission" date="2015-09" db="EMBL/GenBank/DDBJ databases">
        <authorList>
            <consortium name="Pathogen Informatics"/>
        </authorList>
    </citation>
    <scope>NUCLEOTIDE SEQUENCE [LARGE SCALE GENOMIC DNA]</scope>
    <source>
        <strain evidence="3">Lake Konstanz</strain>
    </source>
</reference>
<organism evidence="2 3">
    <name type="scientific">Bodo saltans</name>
    <name type="common">Flagellated protozoan</name>
    <dbReference type="NCBI Taxonomy" id="75058"/>
    <lineage>
        <taxon>Eukaryota</taxon>
        <taxon>Discoba</taxon>
        <taxon>Euglenozoa</taxon>
        <taxon>Kinetoplastea</taxon>
        <taxon>Metakinetoplastina</taxon>
        <taxon>Eubodonida</taxon>
        <taxon>Bodonidae</taxon>
        <taxon>Bodo</taxon>
    </lineage>
</organism>
<feature type="region of interest" description="Disordered" evidence="1">
    <location>
        <begin position="423"/>
        <end position="444"/>
    </location>
</feature>
<protein>
    <submittedName>
        <fullName evidence="2">GPI-anchored surface protein, putative</fullName>
    </submittedName>
</protein>
<accession>A0A0S4J4U5</accession>
<feature type="region of interest" description="Disordered" evidence="1">
    <location>
        <begin position="336"/>
        <end position="393"/>
    </location>
</feature>
<evidence type="ECO:0000313" key="3">
    <source>
        <dbReference type="Proteomes" id="UP000051952"/>
    </source>
</evidence>
<dbReference type="CDD" id="cd00590">
    <property type="entry name" value="RRM_SF"/>
    <property type="match status" value="1"/>
</dbReference>
<proteinExistence type="predicted"/>
<feature type="compositionally biased region" description="Pro residues" evidence="1">
    <location>
        <begin position="431"/>
        <end position="444"/>
    </location>
</feature>
<dbReference type="VEuPathDB" id="TriTrypDB:BSAL_93105"/>